<dbReference type="GO" id="GO:0003941">
    <property type="term" value="F:L-serine ammonia-lyase activity"/>
    <property type="evidence" value="ECO:0007669"/>
    <property type="project" value="TreeGrafter"/>
</dbReference>
<dbReference type="EMBL" id="JAPQKH010000007">
    <property type="protein sequence ID" value="KAJ5088617.1"/>
    <property type="molecule type" value="Genomic_DNA"/>
</dbReference>
<dbReference type="Pfam" id="PF00291">
    <property type="entry name" value="PALP"/>
    <property type="match status" value="1"/>
</dbReference>
<evidence type="ECO:0000256" key="4">
    <source>
        <dbReference type="SAM" id="MobiDB-lite"/>
    </source>
</evidence>
<dbReference type="GO" id="GO:0030170">
    <property type="term" value="F:pyridoxal phosphate binding"/>
    <property type="evidence" value="ECO:0007669"/>
    <property type="project" value="TreeGrafter"/>
</dbReference>
<dbReference type="GO" id="GO:0008721">
    <property type="term" value="F:D-serine ammonia-lyase activity"/>
    <property type="evidence" value="ECO:0007669"/>
    <property type="project" value="TreeGrafter"/>
</dbReference>
<evidence type="ECO:0000256" key="2">
    <source>
        <dbReference type="ARBA" id="ARBA00010869"/>
    </source>
</evidence>
<evidence type="ECO:0000313" key="7">
    <source>
        <dbReference type="Proteomes" id="UP001149165"/>
    </source>
</evidence>
<name>A0A9W9EV57_9EURO</name>
<evidence type="ECO:0000313" key="6">
    <source>
        <dbReference type="EMBL" id="KAJ5088617.1"/>
    </source>
</evidence>
<protein>
    <submittedName>
        <fullName evidence="6">Tryptophan synthase beta subunit-like PLP-dependent enzyme</fullName>
    </submittedName>
</protein>
<dbReference type="PANTHER" id="PTHR43050:SF1">
    <property type="entry name" value="SERINE RACEMASE"/>
    <property type="match status" value="1"/>
</dbReference>
<evidence type="ECO:0000256" key="1">
    <source>
        <dbReference type="ARBA" id="ARBA00001933"/>
    </source>
</evidence>
<dbReference type="Gene3D" id="3.40.50.1100">
    <property type="match status" value="2"/>
</dbReference>
<dbReference type="AlphaFoldDB" id="A0A9W9EV57"/>
<dbReference type="GO" id="GO:0018114">
    <property type="term" value="F:threonine racemase activity"/>
    <property type="evidence" value="ECO:0007669"/>
    <property type="project" value="TreeGrafter"/>
</dbReference>
<feature type="domain" description="Tryptophan synthase beta chain-like PALP" evidence="5">
    <location>
        <begin position="13"/>
        <end position="305"/>
    </location>
</feature>
<evidence type="ECO:0000256" key="3">
    <source>
        <dbReference type="ARBA" id="ARBA00022898"/>
    </source>
</evidence>
<reference evidence="6" key="2">
    <citation type="journal article" date="2023" name="IMA Fungus">
        <title>Comparative genomic study of the Penicillium genus elucidates a diverse pangenome and 15 lateral gene transfer events.</title>
        <authorList>
            <person name="Petersen C."/>
            <person name="Sorensen T."/>
            <person name="Nielsen M.R."/>
            <person name="Sondergaard T.E."/>
            <person name="Sorensen J.L."/>
            <person name="Fitzpatrick D.A."/>
            <person name="Frisvad J.C."/>
            <person name="Nielsen K.L."/>
        </authorList>
    </citation>
    <scope>NUCLEOTIDE SEQUENCE</scope>
    <source>
        <strain evidence="6">IBT 30069</strain>
    </source>
</reference>
<dbReference type="OrthoDB" id="271064at2759"/>
<keyword evidence="3" id="KW-0663">Pyridoxal phosphate</keyword>
<dbReference type="PANTHER" id="PTHR43050">
    <property type="entry name" value="SERINE / THREONINE RACEMASE FAMILY MEMBER"/>
    <property type="match status" value="1"/>
</dbReference>
<feature type="region of interest" description="Disordered" evidence="4">
    <location>
        <begin position="214"/>
        <end position="233"/>
    </location>
</feature>
<dbReference type="GO" id="GO:0030378">
    <property type="term" value="F:serine racemase activity"/>
    <property type="evidence" value="ECO:0007669"/>
    <property type="project" value="TreeGrafter"/>
</dbReference>
<gene>
    <name evidence="6" type="ORF">N7456_012233</name>
</gene>
<feature type="compositionally biased region" description="Basic and acidic residues" evidence="4">
    <location>
        <begin position="221"/>
        <end position="233"/>
    </location>
</feature>
<dbReference type="Proteomes" id="UP001149165">
    <property type="component" value="Unassembled WGS sequence"/>
</dbReference>
<comment type="caution">
    <text evidence="6">The sequence shown here is derived from an EMBL/GenBank/DDBJ whole genome shotgun (WGS) entry which is preliminary data.</text>
</comment>
<comment type="similarity">
    <text evidence="2">Belongs to the serine/threonine dehydratase family.</text>
</comment>
<keyword evidence="7" id="KW-1185">Reference proteome</keyword>
<dbReference type="SUPFAM" id="SSF53686">
    <property type="entry name" value="Tryptophan synthase beta subunit-like PLP-dependent enzymes"/>
    <property type="match status" value="1"/>
</dbReference>
<proteinExistence type="inferred from homology"/>
<evidence type="ECO:0000259" key="5">
    <source>
        <dbReference type="Pfam" id="PF00291"/>
    </source>
</evidence>
<dbReference type="InterPro" id="IPR001926">
    <property type="entry name" value="TrpB-like_PALP"/>
</dbReference>
<dbReference type="GO" id="GO:0005524">
    <property type="term" value="F:ATP binding"/>
    <property type="evidence" value="ECO:0007669"/>
    <property type="project" value="TreeGrafter"/>
</dbReference>
<reference evidence="6" key="1">
    <citation type="submission" date="2022-11" db="EMBL/GenBank/DDBJ databases">
        <authorList>
            <person name="Petersen C."/>
        </authorList>
    </citation>
    <scope>NUCLEOTIDE SEQUENCE</scope>
    <source>
        <strain evidence="6">IBT 30069</strain>
    </source>
</reference>
<sequence>MSSSVQEVYTAIADEVNQTPLVSAPEISRILSVSENGPSIELFLKCEGKQKTGSFKYRGAWYALSSLKASTLGRGLVATSSGNFGKALASAAHDLGIRMGIKIPLTIVMPSTSRPSKIMATKTLGANVYLSGPSWAEREAAVQALQRQLGASCLSTVNNPNILLGQGTVGVEVMQQMRRIYRSEPDAVIVPCGSGGLLAGIALFFHGTRTKVFGSEPSKGGADDARRGRLQKSRIDRVDSNTMADGLRCPVGETAWEVIQRPEYVEDIYAVGENEIQMAMKALLKHNGLMVEPSAAVALAAALFSASFHDRVEEYGKRPFRLGVILTGCNIELNDFATLLSSEC</sequence>
<organism evidence="6 7">
    <name type="scientific">Penicillium angulare</name>
    <dbReference type="NCBI Taxonomy" id="116970"/>
    <lineage>
        <taxon>Eukaryota</taxon>
        <taxon>Fungi</taxon>
        <taxon>Dikarya</taxon>
        <taxon>Ascomycota</taxon>
        <taxon>Pezizomycotina</taxon>
        <taxon>Eurotiomycetes</taxon>
        <taxon>Eurotiomycetidae</taxon>
        <taxon>Eurotiales</taxon>
        <taxon>Aspergillaceae</taxon>
        <taxon>Penicillium</taxon>
    </lineage>
</organism>
<comment type="cofactor">
    <cofactor evidence="1">
        <name>pyridoxal 5'-phosphate</name>
        <dbReference type="ChEBI" id="CHEBI:597326"/>
    </cofactor>
</comment>
<dbReference type="InterPro" id="IPR036052">
    <property type="entry name" value="TrpB-like_PALP_sf"/>
</dbReference>
<dbReference type="GO" id="GO:0000287">
    <property type="term" value="F:magnesium ion binding"/>
    <property type="evidence" value="ECO:0007669"/>
    <property type="project" value="TreeGrafter"/>
</dbReference>
<accession>A0A9W9EV57</accession>